<reference evidence="2" key="1">
    <citation type="submission" date="2020-05" db="EMBL/GenBank/DDBJ databases">
        <title>Phylogenomic resolution of chytrid fungi.</title>
        <authorList>
            <person name="Stajich J.E."/>
            <person name="Amses K."/>
            <person name="Simmons R."/>
            <person name="Seto K."/>
            <person name="Myers J."/>
            <person name="Bonds A."/>
            <person name="Quandt C.A."/>
            <person name="Barry K."/>
            <person name="Liu P."/>
            <person name="Grigoriev I."/>
            <person name="Longcore J.E."/>
            <person name="James T.Y."/>
        </authorList>
    </citation>
    <scope>NUCLEOTIDE SEQUENCE</scope>
    <source>
        <strain evidence="2">JEL0513</strain>
    </source>
</reference>
<dbReference type="Proteomes" id="UP001211907">
    <property type="component" value="Unassembled WGS sequence"/>
</dbReference>
<evidence type="ECO:0000259" key="1">
    <source>
        <dbReference type="PROSITE" id="PS50206"/>
    </source>
</evidence>
<dbReference type="PANTHER" id="PTHR44086">
    <property type="entry name" value="THIOSULFATE SULFURTRANSFERASE RDL2, MITOCHONDRIAL-RELATED"/>
    <property type="match status" value="1"/>
</dbReference>
<evidence type="ECO:0000313" key="3">
    <source>
        <dbReference type="Proteomes" id="UP001211907"/>
    </source>
</evidence>
<dbReference type="InterPro" id="IPR036873">
    <property type="entry name" value="Rhodanese-like_dom_sf"/>
</dbReference>
<gene>
    <name evidence="2" type="ORF">HK100_001899</name>
</gene>
<accession>A0AAD5XE74</accession>
<feature type="domain" description="Rhodanese" evidence="1">
    <location>
        <begin position="61"/>
        <end position="151"/>
    </location>
</feature>
<dbReference type="InterPro" id="IPR001763">
    <property type="entry name" value="Rhodanese-like_dom"/>
</dbReference>
<organism evidence="2 3">
    <name type="scientific">Physocladia obscura</name>
    <dbReference type="NCBI Taxonomy" id="109957"/>
    <lineage>
        <taxon>Eukaryota</taxon>
        <taxon>Fungi</taxon>
        <taxon>Fungi incertae sedis</taxon>
        <taxon>Chytridiomycota</taxon>
        <taxon>Chytridiomycota incertae sedis</taxon>
        <taxon>Chytridiomycetes</taxon>
        <taxon>Chytridiales</taxon>
        <taxon>Chytriomycetaceae</taxon>
        <taxon>Physocladia</taxon>
    </lineage>
</organism>
<dbReference type="GO" id="GO:0004792">
    <property type="term" value="F:thiosulfate-cyanide sulfurtransferase activity"/>
    <property type="evidence" value="ECO:0007669"/>
    <property type="project" value="TreeGrafter"/>
</dbReference>
<protein>
    <recommendedName>
        <fullName evidence="1">Rhodanese domain-containing protein</fullName>
    </recommendedName>
</protein>
<sequence>MLILIEISCSYGRKKNKTNKNDYANKKAPTSNLFATYVSKLRENVKEVSVDDVAAALKAGPKPTFHLFDVRETTEWNEGRIPQAFYTGRGNLERDIEHYAPDVFDDIVLYCAGGVRSIIAADALQRMGYKNVSSLVGGYGAWKSAGKEIVVPRGKTYSDREEY</sequence>
<dbReference type="PANTHER" id="PTHR44086:SF10">
    <property type="entry name" value="THIOSULFATE SULFURTRANSFERASE_RHODANESE-LIKE DOMAIN-CONTAINING PROTEIN 3"/>
    <property type="match status" value="1"/>
</dbReference>
<proteinExistence type="predicted"/>
<dbReference type="Gene3D" id="3.40.250.10">
    <property type="entry name" value="Rhodanese-like domain"/>
    <property type="match status" value="1"/>
</dbReference>
<comment type="caution">
    <text evidence="2">The sequence shown here is derived from an EMBL/GenBank/DDBJ whole genome shotgun (WGS) entry which is preliminary data.</text>
</comment>
<dbReference type="SUPFAM" id="SSF52821">
    <property type="entry name" value="Rhodanese/Cell cycle control phosphatase"/>
    <property type="match status" value="1"/>
</dbReference>
<dbReference type="GO" id="GO:0005739">
    <property type="term" value="C:mitochondrion"/>
    <property type="evidence" value="ECO:0007669"/>
    <property type="project" value="TreeGrafter"/>
</dbReference>
<evidence type="ECO:0000313" key="2">
    <source>
        <dbReference type="EMBL" id="KAJ3113718.1"/>
    </source>
</evidence>
<dbReference type="SMART" id="SM00450">
    <property type="entry name" value="RHOD"/>
    <property type="match status" value="1"/>
</dbReference>
<dbReference type="Pfam" id="PF00581">
    <property type="entry name" value="Rhodanese"/>
    <property type="match status" value="1"/>
</dbReference>
<dbReference type="PROSITE" id="PS50206">
    <property type="entry name" value="RHODANESE_3"/>
    <property type="match status" value="1"/>
</dbReference>
<keyword evidence="3" id="KW-1185">Reference proteome</keyword>
<dbReference type="EMBL" id="JADGJH010001425">
    <property type="protein sequence ID" value="KAJ3113718.1"/>
    <property type="molecule type" value="Genomic_DNA"/>
</dbReference>
<dbReference type="AlphaFoldDB" id="A0AAD5XE74"/>
<name>A0AAD5XE74_9FUNG</name>